<keyword evidence="6" id="KW-1133">Transmembrane helix</keyword>
<dbReference type="Proteomes" id="UP000807115">
    <property type="component" value="Chromosome 3"/>
</dbReference>
<evidence type="ECO:0000256" key="6">
    <source>
        <dbReference type="ARBA" id="ARBA00022989"/>
    </source>
</evidence>
<protein>
    <recommendedName>
        <fullName evidence="12">Cytochrome c oxidase subunit 5C</fullName>
    </recommendedName>
</protein>
<sequence length="113" mass="12657">MQVHLDRVSSCHSHHPCRASRPAPRAKAEQPAMSTTAHKVATHAAAATARGRRRRPPSVLREIVYGMSLGLFAGYLWKLHHWSNQRRTREFYSLLDQGKITVVAGDDDEPPGH</sequence>
<gene>
    <name evidence="10" type="ORF">BDA96_03G055000</name>
</gene>
<proteinExistence type="inferred from homology"/>
<reference evidence="10" key="1">
    <citation type="journal article" date="2019" name="BMC Genomics">
        <title>A new reference genome for Sorghum bicolor reveals high levels of sequence similarity between sweet and grain genotypes: implications for the genetics of sugar metabolism.</title>
        <authorList>
            <person name="Cooper E.A."/>
            <person name="Brenton Z.W."/>
            <person name="Flinn B.S."/>
            <person name="Jenkins J."/>
            <person name="Shu S."/>
            <person name="Flowers D."/>
            <person name="Luo F."/>
            <person name="Wang Y."/>
            <person name="Xia P."/>
            <person name="Barry K."/>
            <person name="Daum C."/>
            <person name="Lipzen A."/>
            <person name="Yoshinaga Y."/>
            <person name="Schmutz J."/>
            <person name="Saski C."/>
            <person name="Vermerris W."/>
            <person name="Kresovich S."/>
        </authorList>
    </citation>
    <scope>NUCLEOTIDE SEQUENCE</scope>
</reference>
<dbReference type="GO" id="GO:0005743">
    <property type="term" value="C:mitochondrial inner membrane"/>
    <property type="evidence" value="ECO:0007669"/>
    <property type="project" value="UniProtKB-SubCell"/>
</dbReference>
<evidence type="ECO:0000256" key="1">
    <source>
        <dbReference type="ARBA" id="ARBA00002480"/>
    </source>
</evidence>
<evidence type="ECO:0000313" key="11">
    <source>
        <dbReference type="Proteomes" id="UP000807115"/>
    </source>
</evidence>
<comment type="caution">
    <text evidence="10">The sequence shown here is derived from an EMBL/GenBank/DDBJ whole genome shotgun (WGS) entry which is preliminary data.</text>
</comment>
<evidence type="ECO:0000256" key="2">
    <source>
        <dbReference type="ARBA" id="ARBA00004273"/>
    </source>
</evidence>
<dbReference type="PANTHER" id="PTHR34372:SF7">
    <property type="entry name" value="CYTOCHROME C OXIDASE SUBUNIT 5C"/>
    <property type="match status" value="1"/>
</dbReference>
<comment type="subcellular location">
    <subcellularLocation>
        <location evidence="2">Mitochondrion inner membrane</location>
    </subcellularLocation>
</comment>
<dbReference type="EMBL" id="CM027682">
    <property type="protein sequence ID" value="KAG0536338.1"/>
    <property type="molecule type" value="Genomic_DNA"/>
</dbReference>
<dbReference type="PANTHER" id="PTHR34372">
    <property type="entry name" value="CYTOCHROME C OXIDASE SUBUNIT 5C-2-RELATED"/>
    <property type="match status" value="1"/>
</dbReference>
<dbReference type="InterPro" id="IPR008432">
    <property type="entry name" value="COX5C"/>
</dbReference>
<evidence type="ECO:0000256" key="4">
    <source>
        <dbReference type="ARBA" id="ARBA00022692"/>
    </source>
</evidence>
<comment type="function">
    <text evidence="1">This protein is one of the nuclear-coded polypeptide chains of cytochrome c oxidase, the terminal oxidase in mitochondrial electron transport.</text>
</comment>
<evidence type="ECO:0000313" key="10">
    <source>
        <dbReference type="EMBL" id="KAG0536338.1"/>
    </source>
</evidence>
<feature type="compositionally biased region" description="Low complexity" evidence="9">
    <location>
        <begin position="35"/>
        <end position="49"/>
    </location>
</feature>
<evidence type="ECO:0008006" key="12">
    <source>
        <dbReference type="Google" id="ProtNLM"/>
    </source>
</evidence>
<evidence type="ECO:0000256" key="5">
    <source>
        <dbReference type="ARBA" id="ARBA00022792"/>
    </source>
</evidence>
<evidence type="ECO:0000256" key="7">
    <source>
        <dbReference type="ARBA" id="ARBA00023128"/>
    </source>
</evidence>
<keyword evidence="7" id="KW-0496">Mitochondrion</keyword>
<dbReference type="AlphaFoldDB" id="A0A921ULB0"/>
<name>A0A921ULB0_SORBI</name>
<comment type="similarity">
    <text evidence="3">Belongs to the cytochrome c oxidase subunit 5C family.</text>
</comment>
<accession>A0A921ULB0</accession>
<evidence type="ECO:0000256" key="3">
    <source>
        <dbReference type="ARBA" id="ARBA00009591"/>
    </source>
</evidence>
<evidence type="ECO:0000256" key="8">
    <source>
        <dbReference type="ARBA" id="ARBA00023136"/>
    </source>
</evidence>
<evidence type="ECO:0000256" key="9">
    <source>
        <dbReference type="SAM" id="MobiDB-lite"/>
    </source>
</evidence>
<keyword evidence="4" id="KW-0812">Transmembrane</keyword>
<keyword evidence="5" id="KW-0999">Mitochondrion inner membrane</keyword>
<organism evidence="10 11">
    <name type="scientific">Sorghum bicolor</name>
    <name type="common">Sorghum</name>
    <name type="synonym">Sorghum vulgare</name>
    <dbReference type="NCBI Taxonomy" id="4558"/>
    <lineage>
        <taxon>Eukaryota</taxon>
        <taxon>Viridiplantae</taxon>
        <taxon>Streptophyta</taxon>
        <taxon>Embryophyta</taxon>
        <taxon>Tracheophyta</taxon>
        <taxon>Spermatophyta</taxon>
        <taxon>Magnoliopsida</taxon>
        <taxon>Liliopsida</taxon>
        <taxon>Poales</taxon>
        <taxon>Poaceae</taxon>
        <taxon>PACMAD clade</taxon>
        <taxon>Panicoideae</taxon>
        <taxon>Andropogonodae</taxon>
        <taxon>Andropogoneae</taxon>
        <taxon>Sorghinae</taxon>
        <taxon>Sorghum</taxon>
    </lineage>
</organism>
<feature type="region of interest" description="Disordered" evidence="9">
    <location>
        <begin position="1"/>
        <end position="56"/>
    </location>
</feature>
<keyword evidence="8" id="KW-0472">Membrane</keyword>
<reference evidence="10" key="2">
    <citation type="submission" date="2020-10" db="EMBL/GenBank/DDBJ databases">
        <authorList>
            <person name="Cooper E.A."/>
            <person name="Brenton Z.W."/>
            <person name="Flinn B.S."/>
            <person name="Jenkins J."/>
            <person name="Shu S."/>
            <person name="Flowers D."/>
            <person name="Luo F."/>
            <person name="Wang Y."/>
            <person name="Xia P."/>
            <person name="Barry K."/>
            <person name="Daum C."/>
            <person name="Lipzen A."/>
            <person name="Yoshinaga Y."/>
            <person name="Schmutz J."/>
            <person name="Saski C."/>
            <person name="Vermerris W."/>
            <person name="Kresovich S."/>
        </authorList>
    </citation>
    <scope>NUCLEOTIDE SEQUENCE</scope>
</reference>